<keyword evidence="2" id="KW-1185">Reference proteome</keyword>
<dbReference type="EMBL" id="HQ728266">
    <property type="protein sequence ID" value="AEJ81602.1"/>
    <property type="molecule type" value="Genomic_DNA"/>
</dbReference>
<dbReference type="Proteomes" id="UP000008893">
    <property type="component" value="Segment"/>
</dbReference>
<evidence type="ECO:0000313" key="2">
    <source>
        <dbReference type="Proteomes" id="UP000008893"/>
    </source>
</evidence>
<name>G0YQH5_9CAUD</name>
<reference evidence="1 2" key="1">
    <citation type="journal article" date="2011" name="Appl. Environ. Microbiol.">
        <title>Novel Virulent and Broad-Host-Range Erwinia amylovora Bacteriophages Reveal a High Degree of Mosaicism and a Relationship to Enterobacteriaceae Phages.</title>
        <authorList>
            <person name="Born Y."/>
            <person name="Fieseler L."/>
            <person name="Marazzi J."/>
            <person name="Lurz R."/>
            <person name="Duffy B."/>
            <person name="Loessner M.J."/>
        </authorList>
    </citation>
    <scope>NUCLEOTIDE SEQUENCE [LARGE SCALE GENOMIC DNA]</scope>
</reference>
<evidence type="ECO:0000313" key="1">
    <source>
        <dbReference type="EMBL" id="AEJ81602.1"/>
    </source>
</evidence>
<dbReference type="KEGG" id="vg:14013771"/>
<dbReference type="RefSeq" id="YP_007005819.1">
    <property type="nucleotide sequence ID" value="NC_019514.1"/>
</dbReference>
<accession>G0YQH5</accession>
<dbReference type="GeneID" id="14013771"/>
<organism evidence="1 2">
    <name type="scientific">Erwinia phage vB_EamP-S6</name>
    <dbReference type="NCBI Taxonomy" id="1051675"/>
    <lineage>
        <taxon>Viruses</taxon>
        <taxon>Duplodnaviria</taxon>
        <taxon>Heunggongvirae</taxon>
        <taxon>Uroviricota</taxon>
        <taxon>Caudoviricetes</taxon>
        <taxon>Schitoviridae</taxon>
        <taxon>Waedenswilvirus</taxon>
        <taxon>Waedenswilvirus S6</taxon>
    </lineage>
</organism>
<dbReference type="OrthoDB" id="6333at10239"/>
<sequence length="368" mass="40256">MADTTDKEAGNVGQDLYVQLSEDADFLLPDINLGDADFQFPDPADNPLYDQIVSLSNEDLTTRVVGGDGTFDALMASVGAHLKVEFEKNRITGKDYTDAYVQVMANALGTATQYLLGKDQAYWQALLVQQQARRAEIETVTARIALETAKAALAASRYQAFNAKAQYALTKMQIANADAQYTLTNQQTENAKVDHDIRVYTLGTDMPIATDIAKLNLASAAVDKDIKTYNLNSLLPAQLSQSKAQTTLLGSQNANVLVDSQTKSYSLSNILPQQKNLLVEQTESARADTLTSRLSDGALITGTKGKQRDLYEQQITSYERDAEAKVARIFADMWITRKTLDEGLTPPPSMADANYDSVLNGLRTKVGF</sequence>
<proteinExistence type="predicted"/>
<protein>
    <submittedName>
        <fullName evidence="1">Gp083</fullName>
    </submittedName>
</protein>